<evidence type="ECO:0000259" key="1">
    <source>
        <dbReference type="Pfam" id="PF03724"/>
    </source>
</evidence>
<organism evidence="2 3">
    <name type="scientific">Hymenobacter crusticola</name>
    <dbReference type="NCBI Taxonomy" id="1770526"/>
    <lineage>
        <taxon>Bacteria</taxon>
        <taxon>Pseudomonadati</taxon>
        <taxon>Bacteroidota</taxon>
        <taxon>Cytophagia</taxon>
        <taxon>Cytophagales</taxon>
        <taxon>Hymenobacteraceae</taxon>
        <taxon>Hymenobacter</taxon>
    </lineage>
</organism>
<dbReference type="InterPro" id="IPR005184">
    <property type="entry name" value="DUF306_Meta_HslJ"/>
</dbReference>
<name>A0A243WI29_9BACT</name>
<gene>
    <name evidence="2" type="ORF">BXP70_05650</name>
</gene>
<comment type="caution">
    <text evidence="2">The sequence shown here is derived from an EMBL/GenBank/DDBJ whole genome shotgun (WGS) entry which is preliminary data.</text>
</comment>
<dbReference type="Pfam" id="PF03724">
    <property type="entry name" value="META"/>
    <property type="match status" value="1"/>
</dbReference>
<protein>
    <recommendedName>
        <fullName evidence="1">DUF306 domain-containing protein</fullName>
    </recommendedName>
</protein>
<evidence type="ECO:0000313" key="3">
    <source>
        <dbReference type="Proteomes" id="UP000194873"/>
    </source>
</evidence>
<reference evidence="2 3" key="1">
    <citation type="submission" date="2017-01" db="EMBL/GenBank/DDBJ databases">
        <title>A new Hymenobacter.</title>
        <authorList>
            <person name="Liang Y."/>
            <person name="Feng F."/>
        </authorList>
    </citation>
    <scope>NUCLEOTIDE SEQUENCE [LARGE SCALE GENOMIC DNA]</scope>
    <source>
        <strain evidence="2">MIMBbqt21</strain>
    </source>
</reference>
<proteinExistence type="predicted"/>
<sequence length="114" mass="12728">MLNTRWKLTYVGNFPLLASSYSYDFDSYIEFRANNLVNGLATYTAFNGKFAYKPATQQLSLEPLTLATPTCNSPTVAARYLAALPTIVRYEVADGSLRLYDAQNAKPQLVFEAE</sequence>
<dbReference type="EMBL" id="MTSE01000002">
    <property type="protein sequence ID" value="OUJ75496.1"/>
    <property type="molecule type" value="Genomic_DNA"/>
</dbReference>
<accession>A0A243WI29</accession>
<dbReference type="InterPro" id="IPR038670">
    <property type="entry name" value="HslJ-like_sf"/>
</dbReference>
<dbReference type="AlphaFoldDB" id="A0A243WI29"/>
<dbReference type="Gene3D" id="2.40.128.270">
    <property type="match status" value="1"/>
</dbReference>
<keyword evidence="3" id="KW-1185">Reference proteome</keyword>
<feature type="domain" description="DUF306" evidence="1">
    <location>
        <begin position="3"/>
        <end position="105"/>
    </location>
</feature>
<evidence type="ECO:0000313" key="2">
    <source>
        <dbReference type="EMBL" id="OUJ75496.1"/>
    </source>
</evidence>
<dbReference type="Proteomes" id="UP000194873">
    <property type="component" value="Unassembled WGS sequence"/>
</dbReference>